<reference evidence="3 4" key="1">
    <citation type="submission" date="2020-08" db="EMBL/GenBank/DDBJ databases">
        <title>Description of novel Flavobacterium F-392 isolate.</title>
        <authorList>
            <person name="Saticioglu I.B."/>
            <person name="Duman M."/>
            <person name="Altun S."/>
        </authorList>
    </citation>
    <scope>NUCLEOTIDE SEQUENCE [LARGE SCALE GENOMIC DNA]</scope>
    <source>
        <strain evidence="3 4">F-392</strain>
    </source>
</reference>
<organism evidence="3 4">
    <name type="scientific">Flavobacterium muglaense</name>
    <dbReference type="NCBI Taxonomy" id="2764716"/>
    <lineage>
        <taxon>Bacteria</taxon>
        <taxon>Pseudomonadati</taxon>
        <taxon>Bacteroidota</taxon>
        <taxon>Flavobacteriia</taxon>
        <taxon>Flavobacteriales</taxon>
        <taxon>Flavobacteriaceae</taxon>
        <taxon>Flavobacterium</taxon>
    </lineage>
</organism>
<dbReference type="Gene3D" id="3.40.50.300">
    <property type="entry name" value="P-loop containing nucleotide triphosphate hydrolases"/>
    <property type="match status" value="1"/>
</dbReference>
<dbReference type="Pfam" id="PF20469">
    <property type="entry name" value="OLD-like_TOPRIM"/>
    <property type="match status" value="1"/>
</dbReference>
<keyword evidence="4" id="KW-1185">Reference proteome</keyword>
<feature type="domain" description="OLD protein-like TOPRIM" evidence="2">
    <location>
        <begin position="447"/>
        <end position="513"/>
    </location>
</feature>
<comment type="caution">
    <text evidence="3">The sequence shown here is derived from an EMBL/GenBank/DDBJ whole genome shotgun (WGS) entry which is preliminary data.</text>
</comment>
<dbReference type="InterPro" id="IPR027417">
    <property type="entry name" value="P-loop_NTPase"/>
</dbReference>
<dbReference type="Proteomes" id="UP000641454">
    <property type="component" value="Unassembled WGS sequence"/>
</dbReference>
<dbReference type="EMBL" id="JACRUL010000001">
    <property type="protein sequence ID" value="MBC5842950.1"/>
    <property type="molecule type" value="Genomic_DNA"/>
</dbReference>
<dbReference type="InterPro" id="IPR034139">
    <property type="entry name" value="TOPRIM_OLD"/>
</dbReference>
<dbReference type="PANTHER" id="PTHR43581">
    <property type="entry name" value="ATP/GTP PHOSPHATASE"/>
    <property type="match status" value="1"/>
</dbReference>
<dbReference type="CDD" id="cd01026">
    <property type="entry name" value="TOPRIM_OLD"/>
    <property type="match status" value="1"/>
</dbReference>
<sequence length="651" mass="74928">MTILIDTVRIANFRGIKEVEVNLSPTTLLVGANNAGKTSFLKALHLALGADRRSLTKEDFHDDGSNEKPDSKEILIDIRIVPYNFETNERVDEFEENWANIDFSGSLIKTDEFDKQFVCFRTRGFYDILKGYTFESLELRDWDKFNSINGNGELTSLWKETKTFGKFSKKESIPLFFIDAQRDIQLDLKDRSSYLGKLTERLNLDEPQIKEIEEQLNILNANIVKESPILEHLRTTLLELSKTVNSQGTGVEITPITKKIRDIGRNLNINFKDTDKESLPLDYHGMGTRSWASVLTLNAFISWNENEKNKNKKDPFFPIIALEEPESHLHPNAQRHLFKQLKDINGQKIISTHSPFVAAQSELTDLRHFYKDENGLLTIGQIEISDPDEEEIRILLEEIDLNPNNQEIRINNHNKRKQILKRKRGKINSEEYRKIKREVMNTRGELLFAKAIILSEGETEEQALPIFAEKYFDCHPFELGLNFIGVGGKDKYTSFLSIAKFLNIPWFILSDADHDTVNQVKNQIKNVFGNSNNFTNKLIDLGGGNDFEKYLINEGYTPELIKSINEIEGENYFPDEYIKKFNDQKGVGDIIRNYTLDADGGNQRALLDCLSGDKTKYPKQIAENITFLENKNIPTKIKELFDLINKELKIQ</sequence>
<gene>
    <name evidence="3" type="ORF">H8R25_00645</name>
</gene>
<evidence type="ECO:0000259" key="1">
    <source>
        <dbReference type="Pfam" id="PF13175"/>
    </source>
</evidence>
<dbReference type="AlphaFoldDB" id="A0A923SE26"/>
<evidence type="ECO:0000313" key="4">
    <source>
        <dbReference type="Proteomes" id="UP000641454"/>
    </source>
</evidence>
<dbReference type="InterPro" id="IPR051396">
    <property type="entry name" value="Bact_Antivir_Def_Nuclease"/>
</dbReference>
<evidence type="ECO:0000313" key="3">
    <source>
        <dbReference type="EMBL" id="MBC5842950.1"/>
    </source>
</evidence>
<dbReference type="RefSeq" id="WP_187016648.1">
    <property type="nucleotide sequence ID" value="NZ_JACRUK010000001.1"/>
</dbReference>
<dbReference type="InterPro" id="IPR041685">
    <property type="entry name" value="AAA_GajA/Old/RecF-like"/>
</dbReference>
<dbReference type="SUPFAM" id="SSF52540">
    <property type="entry name" value="P-loop containing nucleoside triphosphate hydrolases"/>
    <property type="match status" value="1"/>
</dbReference>
<dbReference type="PANTHER" id="PTHR43581:SF4">
    <property type="entry name" value="ATP_GTP PHOSPHATASE"/>
    <property type="match status" value="1"/>
</dbReference>
<accession>A0A923SE26</accession>
<dbReference type="Pfam" id="PF13175">
    <property type="entry name" value="AAA_15"/>
    <property type="match status" value="1"/>
</dbReference>
<protein>
    <submittedName>
        <fullName evidence="3">AAA family ATPase</fullName>
    </submittedName>
</protein>
<feature type="domain" description="Endonuclease GajA/Old nuclease/RecF-like AAA" evidence="1">
    <location>
        <begin position="5"/>
        <end position="358"/>
    </location>
</feature>
<proteinExistence type="predicted"/>
<evidence type="ECO:0000259" key="2">
    <source>
        <dbReference type="Pfam" id="PF20469"/>
    </source>
</evidence>
<name>A0A923SE26_9FLAO</name>